<sequence length="131" mass="14050">MHVVGPDERPFLTIDGATTMATVNGPATNVDELRKDLQGLKDDVTRLASQLSDALASSGGEALGGMRDRFRRVRDNVGDAVYEAGERSRDAVSEFADTVGGTIEENVRSRPLSTVALALGLGFLFGALWRR</sequence>
<keyword evidence="1" id="KW-1133">Transmembrane helix</keyword>
<dbReference type="EMBL" id="WNKV01000016">
    <property type="protein sequence ID" value="MTW18307.1"/>
    <property type="molecule type" value="Genomic_DNA"/>
</dbReference>
<accession>A0A9X4XPC9</accession>
<feature type="transmembrane region" description="Helical" evidence="1">
    <location>
        <begin position="112"/>
        <end position="129"/>
    </location>
</feature>
<keyword evidence="1" id="KW-0472">Membrane</keyword>
<dbReference type="GO" id="GO:0043022">
    <property type="term" value="F:ribosome binding"/>
    <property type="evidence" value="ECO:0007669"/>
    <property type="project" value="InterPro"/>
</dbReference>
<dbReference type="PANTHER" id="PTHR35893">
    <property type="entry name" value="INNER MEMBRANE PROTEIN-RELATED"/>
    <property type="match status" value="1"/>
</dbReference>
<keyword evidence="1" id="KW-0812">Transmembrane</keyword>
<evidence type="ECO:0000313" key="2">
    <source>
        <dbReference type="EMBL" id="MTW18307.1"/>
    </source>
</evidence>
<dbReference type="AlphaFoldDB" id="A0A9X4XPC9"/>
<evidence type="ECO:0000256" key="1">
    <source>
        <dbReference type="SAM" id="Phobius"/>
    </source>
</evidence>
<name>A0A9X4XPC9_9BRAD</name>
<gene>
    <name evidence="2" type="ORF">GJ689_19070</name>
</gene>
<evidence type="ECO:0000313" key="3">
    <source>
        <dbReference type="Proteomes" id="UP000438991"/>
    </source>
</evidence>
<dbReference type="PANTHER" id="PTHR35893:SF3">
    <property type="entry name" value="INNER MEMBRANE PROTEIN"/>
    <property type="match status" value="1"/>
</dbReference>
<protein>
    <submittedName>
        <fullName evidence="2">DUF883 family protein</fullName>
    </submittedName>
</protein>
<dbReference type="InterPro" id="IPR010279">
    <property type="entry name" value="YqjD/ElaB"/>
</dbReference>
<proteinExistence type="predicted"/>
<organism evidence="2 3">
    <name type="scientific">Rhodoplanes serenus</name>
    <dbReference type="NCBI Taxonomy" id="200615"/>
    <lineage>
        <taxon>Bacteria</taxon>
        <taxon>Pseudomonadati</taxon>
        <taxon>Pseudomonadota</taxon>
        <taxon>Alphaproteobacteria</taxon>
        <taxon>Hyphomicrobiales</taxon>
        <taxon>Nitrobacteraceae</taxon>
        <taxon>Rhodoplanes</taxon>
    </lineage>
</organism>
<reference evidence="2 3" key="1">
    <citation type="submission" date="2019-11" db="EMBL/GenBank/DDBJ databases">
        <title>Whole-genome sequence of Rhodoplanes serenus DSM 18633, type strain.</title>
        <authorList>
            <person name="Kyndt J.A."/>
            <person name="Meyer T.E."/>
        </authorList>
    </citation>
    <scope>NUCLEOTIDE SEQUENCE [LARGE SCALE GENOMIC DNA]</scope>
    <source>
        <strain evidence="2 3">DSM 18633</strain>
    </source>
</reference>
<comment type="caution">
    <text evidence="2">The sequence shown here is derived from an EMBL/GenBank/DDBJ whole genome shotgun (WGS) entry which is preliminary data.</text>
</comment>
<dbReference type="Proteomes" id="UP000438991">
    <property type="component" value="Unassembled WGS sequence"/>
</dbReference>